<sequence length="375" mass="43168">MPEKERLLSRRGFNKAAVGWLLLLAVPQLSGKSPSSPITETDPEDENSTKRSKGLGFTFSTFQCQELNMDSQQTKNSLETLCLLDFDTVRICSYWDRIDQGSYLDFTELDWQLEMAEKYGKEVILTVGIKSPRQPEFFFPDWILEKYPQVENKANPVEIFPEVGEFALDYIQETVMHTRDYPAISYYQVGNESLNQINAKSLSLSFVKRELTLVRSLKKMGQKTLLSNALTDPSKDIKVDEILNLRPDAFGTNAYYGVPNEYGGIPIPIPTYRNIFSDNVEMLARWHNRLQALKIEAFATEAQAEPWELWKLGEGILDKREFPSANPKDSIDLAIKLKRLGYLPLFWGAEYWIAHHIKYGGEYWLKPMRDFANSF</sequence>
<feature type="compositionally biased region" description="Polar residues" evidence="1">
    <location>
        <begin position="30"/>
        <end position="39"/>
    </location>
</feature>
<comment type="caution">
    <text evidence="2">The sequence shown here is derived from an EMBL/GenBank/DDBJ whole genome shotgun (WGS) entry which is preliminary data.</text>
</comment>
<feature type="region of interest" description="Disordered" evidence="1">
    <location>
        <begin position="30"/>
        <end position="51"/>
    </location>
</feature>
<organism evidence="2 3">
    <name type="scientific">Candidatus Daviesbacteria bacterium RIFCSPLOWO2_01_FULL_39_12</name>
    <dbReference type="NCBI Taxonomy" id="1797785"/>
    <lineage>
        <taxon>Bacteria</taxon>
        <taxon>Candidatus Daviesiibacteriota</taxon>
    </lineage>
</organism>
<name>A0A1F5KQX5_9BACT</name>
<evidence type="ECO:0000313" key="2">
    <source>
        <dbReference type="EMBL" id="OGE43240.1"/>
    </source>
</evidence>
<dbReference type="Gene3D" id="3.20.20.80">
    <property type="entry name" value="Glycosidases"/>
    <property type="match status" value="1"/>
</dbReference>
<dbReference type="EMBL" id="MFDM01000016">
    <property type="protein sequence ID" value="OGE43240.1"/>
    <property type="molecule type" value="Genomic_DNA"/>
</dbReference>
<dbReference type="InterPro" id="IPR017853">
    <property type="entry name" value="GH"/>
</dbReference>
<reference evidence="2 3" key="1">
    <citation type="journal article" date="2016" name="Nat. Commun.">
        <title>Thousands of microbial genomes shed light on interconnected biogeochemical processes in an aquifer system.</title>
        <authorList>
            <person name="Anantharaman K."/>
            <person name="Brown C.T."/>
            <person name="Hug L.A."/>
            <person name="Sharon I."/>
            <person name="Castelle C.J."/>
            <person name="Probst A.J."/>
            <person name="Thomas B.C."/>
            <person name="Singh A."/>
            <person name="Wilkins M.J."/>
            <person name="Karaoz U."/>
            <person name="Brodie E.L."/>
            <person name="Williams K.H."/>
            <person name="Hubbard S.S."/>
            <person name="Banfield J.F."/>
        </authorList>
    </citation>
    <scope>NUCLEOTIDE SEQUENCE [LARGE SCALE GENOMIC DNA]</scope>
</reference>
<dbReference type="Proteomes" id="UP000178565">
    <property type="component" value="Unassembled WGS sequence"/>
</dbReference>
<dbReference type="SUPFAM" id="SSF51445">
    <property type="entry name" value="(Trans)glycosidases"/>
    <property type="match status" value="1"/>
</dbReference>
<protein>
    <recommendedName>
        <fullName evidence="4">Glycoside hydrolase family 42 N-terminal domain-containing protein</fullName>
    </recommendedName>
</protein>
<gene>
    <name evidence="2" type="ORF">A3B45_00770</name>
</gene>
<evidence type="ECO:0000256" key="1">
    <source>
        <dbReference type="SAM" id="MobiDB-lite"/>
    </source>
</evidence>
<accession>A0A1F5KQX5</accession>
<proteinExistence type="predicted"/>
<evidence type="ECO:0000313" key="3">
    <source>
        <dbReference type="Proteomes" id="UP000178565"/>
    </source>
</evidence>
<dbReference type="STRING" id="1797785.A3B45_00770"/>
<evidence type="ECO:0008006" key="4">
    <source>
        <dbReference type="Google" id="ProtNLM"/>
    </source>
</evidence>
<dbReference type="AlphaFoldDB" id="A0A1F5KQX5"/>